<dbReference type="RefSeq" id="WP_247992605.1">
    <property type="nucleotide sequence ID" value="NZ_CP096019.1"/>
</dbReference>
<accession>A0A8T9ZZI7</accession>
<organism evidence="1 2">
    <name type="scientific">Halocatena salina</name>
    <dbReference type="NCBI Taxonomy" id="2934340"/>
    <lineage>
        <taxon>Archaea</taxon>
        <taxon>Methanobacteriati</taxon>
        <taxon>Methanobacteriota</taxon>
        <taxon>Stenosarchaea group</taxon>
        <taxon>Halobacteria</taxon>
        <taxon>Halobacteriales</taxon>
        <taxon>Natronomonadaceae</taxon>
        <taxon>Halocatena</taxon>
    </lineage>
</organism>
<dbReference type="AlphaFoldDB" id="A0A8T9ZZI7"/>
<evidence type="ECO:0000313" key="1">
    <source>
        <dbReference type="EMBL" id="UPM41926.1"/>
    </source>
</evidence>
<evidence type="ECO:0000313" key="2">
    <source>
        <dbReference type="Proteomes" id="UP000831768"/>
    </source>
</evidence>
<reference evidence="1" key="1">
    <citation type="submission" date="2022-04" db="EMBL/GenBank/DDBJ databases">
        <title>Halocatena sp. nov., isolated from a salt lake.</title>
        <authorList>
            <person name="Cui H.-L."/>
        </authorList>
    </citation>
    <scope>NUCLEOTIDE SEQUENCE</scope>
    <source>
        <strain evidence="1">AD-1</strain>
    </source>
</reference>
<dbReference type="GeneID" id="71927994"/>
<keyword evidence="2" id="KW-1185">Reference proteome</keyword>
<dbReference type="KEGG" id="haad:MW046_08065"/>
<proteinExistence type="predicted"/>
<sequence>MSRVHRATLETLTVDPLAIGDSALEIDRQPSDFTEIQNYFEPPTDRRM</sequence>
<gene>
    <name evidence="1" type="ORF">MW046_08065</name>
</gene>
<dbReference type="Proteomes" id="UP000831768">
    <property type="component" value="Chromosome"/>
</dbReference>
<dbReference type="EMBL" id="CP096019">
    <property type="protein sequence ID" value="UPM41926.1"/>
    <property type="molecule type" value="Genomic_DNA"/>
</dbReference>
<name>A0A8T9ZZI7_9EURY</name>
<protein>
    <submittedName>
        <fullName evidence="1">Uncharacterized protein</fullName>
    </submittedName>
</protein>